<dbReference type="EMBL" id="CP000806">
    <property type="protein sequence ID" value="ACB51460.1"/>
    <property type="molecule type" value="Genomic_DNA"/>
</dbReference>
<dbReference type="Gene3D" id="1.10.490.20">
    <property type="entry name" value="Phycocyanins"/>
    <property type="match status" value="1"/>
</dbReference>
<dbReference type="RefSeq" id="WP_009546864.1">
    <property type="nucleotide sequence ID" value="NC_010546.1"/>
</dbReference>
<dbReference type="KEGG" id="cyt:cce_2110"/>
<protein>
    <recommendedName>
        <fullName evidence="6">Phycobilisome protein</fullName>
    </recommendedName>
</protein>
<keyword evidence="2" id="KW-0157">Chromophore</keyword>
<name>B1WNN1_CROS5</name>
<dbReference type="InterPro" id="IPR012128">
    <property type="entry name" value="Phycobilisome_asu/bsu"/>
</dbReference>
<keyword evidence="5" id="KW-1185">Reference proteome</keyword>
<accession>B1WNN1</accession>
<evidence type="ECO:0000256" key="3">
    <source>
        <dbReference type="ARBA" id="ARBA00023307"/>
    </source>
</evidence>
<dbReference type="GO" id="GO:0015979">
    <property type="term" value="P:photosynthesis"/>
    <property type="evidence" value="ECO:0007669"/>
    <property type="project" value="InterPro"/>
</dbReference>
<reference evidence="4 5" key="1">
    <citation type="journal article" date="2008" name="Proc. Natl. Acad. Sci. U.S.A.">
        <title>The genome of Cyanothece 51142, a unicellular diazotrophic cyanobacterium important in the marine nitrogen cycle.</title>
        <authorList>
            <person name="Welsh E.A."/>
            <person name="Liberton M."/>
            <person name="Stoeckel J."/>
            <person name="Loh T."/>
            <person name="Elvitigala T."/>
            <person name="Wang C."/>
            <person name="Wollam A."/>
            <person name="Fulton R.S."/>
            <person name="Clifton S.W."/>
            <person name="Jacobs J.M."/>
            <person name="Aurora R."/>
            <person name="Ghosh B.K."/>
            <person name="Sherman L.A."/>
            <person name="Smith R.D."/>
            <person name="Wilson R.K."/>
            <person name="Pakrasi H.B."/>
        </authorList>
    </citation>
    <scope>NUCLEOTIDE SEQUENCE [LARGE SCALE GENOMIC DNA]</scope>
    <source>
        <strain evidence="5">ATCC 51142 / BH68</strain>
    </source>
</reference>
<dbReference type="STRING" id="43989.cce_2110"/>
<gene>
    <name evidence="4" type="ordered locus">cce_2110</name>
</gene>
<dbReference type="OrthoDB" id="531025at2"/>
<keyword evidence="3" id="KW-0089">Bile pigment</keyword>
<dbReference type="Pfam" id="PF00502">
    <property type="entry name" value="Phycobilisome"/>
    <property type="match status" value="1"/>
</dbReference>
<evidence type="ECO:0000313" key="4">
    <source>
        <dbReference type="EMBL" id="ACB51460.1"/>
    </source>
</evidence>
<dbReference type="Proteomes" id="UP000001203">
    <property type="component" value="Chromosome circular"/>
</dbReference>
<evidence type="ECO:0000256" key="2">
    <source>
        <dbReference type="ARBA" id="ARBA00022991"/>
    </source>
</evidence>
<evidence type="ECO:0000313" key="5">
    <source>
        <dbReference type="Proteomes" id="UP000001203"/>
    </source>
</evidence>
<dbReference type="GO" id="GO:0030089">
    <property type="term" value="C:phycobilisome"/>
    <property type="evidence" value="ECO:0007669"/>
    <property type="project" value="InterPro"/>
</dbReference>
<evidence type="ECO:0008006" key="6">
    <source>
        <dbReference type="Google" id="ProtNLM"/>
    </source>
</evidence>
<dbReference type="HOGENOM" id="CLU_137322_1_0_3"/>
<dbReference type="InterPro" id="IPR009050">
    <property type="entry name" value="Globin-like_sf"/>
</dbReference>
<comment type="similarity">
    <text evidence="1">Belongs to the phycobiliprotein family.</text>
</comment>
<sequence>MQKDFETLFYEAEDHYLQSSDLVMLKNSVNSLKERLAIYRLLRDQEISIFQFVADNLGETFPDEDNQRLQKGLKHWISVMRYAAMAMLLNNPDYFRHRILEWLTDIVQAQDMVTIETHIFEHLKQGLEEMLSSEQMQLLNPFLEQAKITLLETKSQSETLMVGE</sequence>
<dbReference type="AlphaFoldDB" id="B1WNN1"/>
<proteinExistence type="inferred from homology"/>
<dbReference type="eggNOG" id="ENOG5032GP1">
    <property type="taxonomic scope" value="Bacteria"/>
</dbReference>
<dbReference type="SUPFAM" id="SSF46458">
    <property type="entry name" value="Globin-like"/>
    <property type="match status" value="1"/>
</dbReference>
<evidence type="ECO:0000256" key="1">
    <source>
        <dbReference type="ARBA" id="ARBA00008182"/>
    </source>
</evidence>
<organism evidence="4 5">
    <name type="scientific">Crocosphaera subtropica (strain ATCC 51142 / BH68)</name>
    <name type="common">Cyanothece sp. (strain ATCC 51142)</name>
    <dbReference type="NCBI Taxonomy" id="43989"/>
    <lineage>
        <taxon>Bacteria</taxon>
        <taxon>Bacillati</taxon>
        <taxon>Cyanobacteriota</taxon>
        <taxon>Cyanophyceae</taxon>
        <taxon>Oscillatoriophycideae</taxon>
        <taxon>Chroococcales</taxon>
        <taxon>Aphanothecaceae</taxon>
        <taxon>Crocosphaera</taxon>
        <taxon>Crocosphaera subtropica</taxon>
    </lineage>
</organism>
<dbReference type="InterPro" id="IPR038719">
    <property type="entry name" value="Phycobilisome_asu/bsu_sf"/>
</dbReference>